<sequence length="62" mass="7166">MSKHMPFTNSSAIISRDTQSYHIHGVRAKLHFKTCKVRIPTTKKNKASRKLNMLVRKRNVSS</sequence>
<protein>
    <submittedName>
        <fullName evidence="1">Uncharacterized protein</fullName>
    </submittedName>
</protein>
<proteinExistence type="predicted"/>
<dbReference type="Proteomes" id="UP000030676">
    <property type="component" value="Unassembled WGS sequence"/>
</dbReference>
<dbReference type="HOGENOM" id="CLU_2904272_0_0_1"/>
<reference evidence="1" key="1">
    <citation type="submission" date="2011-11" db="EMBL/GenBank/DDBJ databases">
        <title>The Genome Sequence of Fusarium oxysporum PHW808.</title>
        <authorList>
            <consortium name="The Broad Institute Genome Sequencing Platform"/>
            <person name="Ma L.-J."/>
            <person name="Gale L.R."/>
            <person name="Schwartz D.C."/>
            <person name="Zhou S."/>
            <person name="Corby-Kistler H."/>
            <person name="Young S.K."/>
            <person name="Zeng Q."/>
            <person name="Gargeya S."/>
            <person name="Fitzgerald M."/>
            <person name="Haas B."/>
            <person name="Abouelleil A."/>
            <person name="Alvarado L."/>
            <person name="Arachchi H.M."/>
            <person name="Berlin A."/>
            <person name="Brown A."/>
            <person name="Chapman S.B."/>
            <person name="Chen Z."/>
            <person name="Dunbar C."/>
            <person name="Freedman E."/>
            <person name="Gearin G."/>
            <person name="Goldberg J."/>
            <person name="Griggs A."/>
            <person name="Gujja S."/>
            <person name="Heiman D."/>
            <person name="Howarth C."/>
            <person name="Larson L."/>
            <person name="Lui A."/>
            <person name="MacDonald P.J.P."/>
            <person name="Montmayeur A."/>
            <person name="Murphy C."/>
            <person name="Neiman D."/>
            <person name="Pearson M."/>
            <person name="Priest M."/>
            <person name="Roberts A."/>
            <person name="Saif S."/>
            <person name="Shea T."/>
            <person name="Shenoy N."/>
            <person name="Sisk P."/>
            <person name="Stolte C."/>
            <person name="Sykes S."/>
            <person name="Wortman J."/>
            <person name="Nusbaum C."/>
            <person name="Birren B."/>
        </authorList>
    </citation>
    <scope>NUCLEOTIDE SEQUENCE [LARGE SCALE GENOMIC DNA]</scope>
    <source>
        <strain evidence="1">54008</strain>
    </source>
</reference>
<gene>
    <name evidence="1" type="ORF">FOPG_19343</name>
</gene>
<reference evidence="1" key="2">
    <citation type="submission" date="2012-05" db="EMBL/GenBank/DDBJ databases">
        <title>The Genome Annotation of Fusarium oxysporum PHW808.</title>
        <authorList>
            <consortium name="The Broad Institute Genomics Platform"/>
            <person name="Ma L.-J."/>
            <person name="Corby-Kistler H."/>
            <person name="Broz K."/>
            <person name="Gale L.R."/>
            <person name="Jonkers W."/>
            <person name="O'Donnell K."/>
            <person name="Ploetz R."/>
            <person name="Steinberg C."/>
            <person name="Schwartz D.C."/>
            <person name="VanEtten H."/>
            <person name="Zhou S."/>
            <person name="Young S.K."/>
            <person name="Zeng Q."/>
            <person name="Gargeya S."/>
            <person name="Fitzgerald M."/>
            <person name="Abouelleil A."/>
            <person name="Alvarado L."/>
            <person name="Chapman S.B."/>
            <person name="Gainer-Dewar J."/>
            <person name="Goldberg J."/>
            <person name="Griggs A."/>
            <person name="Gujja S."/>
            <person name="Hansen M."/>
            <person name="Howarth C."/>
            <person name="Imamovic A."/>
            <person name="Ireland A."/>
            <person name="Larimer J."/>
            <person name="McCowan C."/>
            <person name="Murphy C."/>
            <person name="Pearson M."/>
            <person name="Poon T.W."/>
            <person name="Priest M."/>
            <person name="Roberts A."/>
            <person name="Saif S."/>
            <person name="Shea T."/>
            <person name="Sykes S."/>
            <person name="Wortman J."/>
            <person name="Nusbaum C."/>
            <person name="Birren B."/>
        </authorList>
    </citation>
    <scope>NUCLEOTIDE SEQUENCE</scope>
    <source>
        <strain evidence="1">54008</strain>
    </source>
</reference>
<name>X0GLC7_FUSOX</name>
<dbReference type="EMBL" id="JH659285">
    <property type="protein sequence ID" value="EXL64392.1"/>
    <property type="molecule type" value="Genomic_DNA"/>
</dbReference>
<accession>X0GLC7</accession>
<evidence type="ECO:0000313" key="1">
    <source>
        <dbReference type="EMBL" id="EXL64392.1"/>
    </source>
</evidence>
<organism evidence="1">
    <name type="scientific">Fusarium oxysporum f. sp. conglutinans race 2 54008</name>
    <dbReference type="NCBI Taxonomy" id="1089457"/>
    <lineage>
        <taxon>Eukaryota</taxon>
        <taxon>Fungi</taxon>
        <taxon>Dikarya</taxon>
        <taxon>Ascomycota</taxon>
        <taxon>Pezizomycotina</taxon>
        <taxon>Sordariomycetes</taxon>
        <taxon>Hypocreomycetidae</taxon>
        <taxon>Hypocreales</taxon>
        <taxon>Nectriaceae</taxon>
        <taxon>Fusarium</taxon>
        <taxon>Fusarium oxysporum species complex</taxon>
    </lineage>
</organism>
<dbReference type="AlphaFoldDB" id="X0GLC7"/>